<dbReference type="InterPro" id="IPR038729">
    <property type="entry name" value="Rad50/SbcC_AAA"/>
</dbReference>
<comment type="caution">
    <text evidence="2">The sequence shown here is derived from an EMBL/GenBank/DDBJ whole genome shotgun (WGS) entry which is preliminary data.</text>
</comment>
<organism evidence="2">
    <name type="scientific">Vibrio coralliilyticus</name>
    <dbReference type="NCBI Taxonomy" id="190893"/>
    <lineage>
        <taxon>Bacteria</taxon>
        <taxon>Pseudomonadati</taxon>
        <taxon>Pseudomonadota</taxon>
        <taxon>Gammaproteobacteria</taxon>
        <taxon>Vibrionales</taxon>
        <taxon>Vibrionaceae</taxon>
        <taxon>Vibrio</taxon>
    </lineage>
</organism>
<sequence length="69" mass="7974">MILNKLICKGEGLEDALIEFDPNTHIIIGPSDTGKSYIFQCIKYMLGSNQIPKKYQSQMDIKIVIWKYH</sequence>
<dbReference type="AlphaFoldDB" id="A0A837GAJ7"/>
<name>A0A837GAJ7_9VIBR</name>
<gene>
    <name evidence="2" type="ORF">TW71_00270</name>
</gene>
<dbReference type="RefSeq" id="WP_045984591.1">
    <property type="nucleotide sequence ID" value="NZ_CP063051.1"/>
</dbReference>
<protein>
    <recommendedName>
        <fullName evidence="1">Rad50/SbcC-type AAA domain-containing protein</fullName>
    </recommendedName>
</protein>
<proteinExistence type="predicted"/>
<feature type="domain" description="Rad50/SbcC-type AAA" evidence="1">
    <location>
        <begin position="15"/>
        <end position="54"/>
    </location>
</feature>
<dbReference type="EMBL" id="JXXR01000001">
    <property type="protein sequence ID" value="KJY77506.1"/>
    <property type="molecule type" value="Genomic_DNA"/>
</dbReference>
<evidence type="ECO:0000313" key="2">
    <source>
        <dbReference type="EMBL" id="KJY77506.1"/>
    </source>
</evidence>
<accession>A0A837GAJ7</accession>
<dbReference type="GO" id="GO:0006302">
    <property type="term" value="P:double-strand break repair"/>
    <property type="evidence" value="ECO:0007669"/>
    <property type="project" value="InterPro"/>
</dbReference>
<reference evidence="2" key="1">
    <citation type="journal article" date="2015" name="BMC Genomics">
        <title>Genome mining reveals unlocked bioactive potential of marine Gram-negative bacteria.</title>
        <authorList>
            <person name="Machado H."/>
            <person name="Sonnenschein E.C."/>
            <person name="Melchiorsen J."/>
            <person name="Gram L."/>
        </authorList>
    </citation>
    <scope>NUCLEOTIDE SEQUENCE</scope>
    <source>
        <strain evidence="2">S2052</strain>
    </source>
</reference>
<dbReference type="Gene3D" id="3.40.50.300">
    <property type="entry name" value="P-loop containing nucleotide triphosphate hydrolases"/>
    <property type="match status" value="1"/>
</dbReference>
<evidence type="ECO:0000259" key="1">
    <source>
        <dbReference type="Pfam" id="PF13476"/>
    </source>
</evidence>
<dbReference type="Pfam" id="PF13476">
    <property type="entry name" value="AAA_23"/>
    <property type="match status" value="1"/>
</dbReference>
<dbReference type="GO" id="GO:0016887">
    <property type="term" value="F:ATP hydrolysis activity"/>
    <property type="evidence" value="ECO:0007669"/>
    <property type="project" value="InterPro"/>
</dbReference>
<dbReference type="InterPro" id="IPR027417">
    <property type="entry name" value="P-loop_NTPase"/>
</dbReference>
<dbReference type="SUPFAM" id="SSF52540">
    <property type="entry name" value="P-loop containing nucleoside triphosphate hydrolases"/>
    <property type="match status" value="1"/>
</dbReference>